<comment type="caution">
    <text evidence="2">The sequence shown here is derived from an EMBL/GenBank/DDBJ whole genome shotgun (WGS) entry which is preliminary data.</text>
</comment>
<accession>A0A5E4ABY5</accession>
<protein>
    <submittedName>
        <fullName evidence="2">Uncharacterized protein</fullName>
    </submittedName>
</protein>
<feature type="non-terminal residue" evidence="2">
    <location>
        <position position="53"/>
    </location>
</feature>
<dbReference type="AlphaFoldDB" id="A0A5E4ABY5"/>
<evidence type="ECO:0000313" key="3">
    <source>
        <dbReference type="Proteomes" id="UP000335636"/>
    </source>
</evidence>
<evidence type="ECO:0000256" key="1">
    <source>
        <dbReference type="SAM" id="MobiDB-lite"/>
    </source>
</evidence>
<dbReference type="EMBL" id="CABDUW010000039">
    <property type="protein sequence ID" value="VTJ54585.1"/>
    <property type="molecule type" value="Genomic_DNA"/>
</dbReference>
<gene>
    <name evidence="2" type="ORF">MONAX_5E009968</name>
</gene>
<feature type="region of interest" description="Disordered" evidence="1">
    <location>
        <begin position="1"/>
        <end position="26"/>
    </location>
</feature>
<proteinExistence type="predicted"/>
<sequence>MPRAVELAYQEAPGGGAGQSDIPRWRSRPIRKPALSQRLLSAPRSQSFLTVGQ</sequence>
<keyword evidence="3" id="KW-1185">Reference proteome</keyword>
<evidence type="ECO:0000313" key="2">
    <source>
        <dbReference type="EMBL" id="VTJ54585.1"/>
    </source>
</evidence>
<dbReference type="Proteomes" id="UP000335636">
    <property type="component" value="Unassembled WGS sequence"/>
</dbReference>
<reference evidence="2" key="1">
    <citation type="submission" date="2019-04" db="EMBL/GenBank/DDBJ databases">
        <authorList>
            <person name="Alioto T."/>
            <person name="Alioto T."/>
        </authorList>
    </citation>
    <scope>NUCLEOTIDE SEQUENCE [LARGE SCALE GENOMIC DNA]</scope>
</reference>
<name>A0A5E4ABY5_MARMO</name>
<organism evidence="2 3">
    <name type="scientific">Marmota monax</name>
    <name type="common">Woodchuck</name>
    <dbReference type="NCBI Taxonomy" id="9995"/>
    <lineage>
        <taxon>Eukaryota</taxon>
        <taxon>Metazoa</taxon>
        <taxon>Chordata</taxon>
        <taxon>Craniata</taxon>
        <taxon>Vertebrata</taxon>
        <taxon>Euteleostomi</taxon>
        <taxon>Mammalia</taxon>
        <taxon>Eutheria</taxon>
        <taxon>Euarchontoglires</taxon>
        <taxon>Glires</taxon>
        <taxon>Rodentia</taxon>
        <taxon>Sciuromorpha</taxon>
        <taxon>Sciuridae</taxon>
        <taxon>Xerinae</taxon>
        <taxon>Marmotini</taxon>
        <taxon>Marmota</taxon>
    </lineage>
</organism>